<dbReference type="Pfam" id="PF14129">
    <property type="entry name" value="DUF4296"/>
    <property type="match status" value="1"/>
</dbReference>
<dbReference type="Proteomes" id="UP000186917">
    <property type="component" value="Unassembled WGS sequence"/>
</dbReference>
<evidence type="ECO:0000256" key="1">
    <source>
        <dbReference type="SAM" id="MobiDB-lite"/>
    </source>
</evidence>
<dbReference type="RefSeq" id="WP_076374530.1">
    <property type="nucleotide sequence ID" value="NZ_AP017422.1"/>
</dbReference>
<dbReference type="AlphaFoldDB" id="A0A173MM98"/>
<keyword evidence="2" id="KW-0732">Signal</keyword>
<keyword evidence="5" id="KW-1185">Reference proteome</keyword>
<evidence type="ECO:0000259" key="3">
    <source>
        <dbReference type="Pfam" id="PF14129"/>
    </source>
</evidence>
<proteinExistence type="predicted"/>
<protein>
    <recommendedName>
        <fullName evidence="3">DUF4296 domain-containing protein</fullName>
    </recommendedName>
</protein>
<feature type="chain" id="PRO_5030023167" description="DUF4296 domain-containing protein" evidence="2">
    <location>
        <begin position="22"/>
        <end position="227"/>
    </location>
</feature>
<sequence>MMKYSMMVMLVVLLAACGSNNGSVIEPGKMKLVLWDMMRADEVASIENSRDSITNNLLMHAVEHYEQVFAVHAITKEQFYNSYQYYREHPMEHKDLMDSLSAYATRMKEAKDKKEKDKVDSLQKIRLHNDSLAPKKDSITLKKDSIATAKKDAAAIRKDSIAAVVAKKHVADSLRRDSARRGLSPRPTNAKIDSVRKQFQLRRDLLKRAPLRLDSLRKRQSMPIQRL</sequence>
<reference evidence="5" key="1">
    <citation type="submission" date="2017-01" db="EMBL/GenBank/DDBJ databases">
        <authorList>
            <person name="Varghese N."/>
            <person name="Submissions S."/>
        </authorList>
    </citation>
    <scope>NUCLEOTIDE SEQUENCE [LARGE SCALE GENOMIC DNA]</scope>
    <source>
        <strain evidence="5">DSM 21054</strain>
    </source>
</reference>
<feature type="domain" description="DUF4296" evidence="3">
    <location>
        <begin position="24"/>
        <end position="101"/>
    </location>
</feature>
<name>A0A173MM98_9BACT</name>
<evidence type="ECO:0000313" key="4">
    <source>
        <dbReference type="EMBL" id="SIS57881.1"/>
    </source>
</evidence>
<feature type="signal peptide" evidence="2">
    <location>
        <begin position="1"/>
        <end position="21"/>
    </location>
</feature>
<dbReference type="EMBL" id="FTOR01000001">
    <property type="protein sequence ID" value="SIS57881.1"/>
    <property type="molecule type" value="Genomic_DNA"/>
</dbReference>
<dbReference type="InterPro" id="IPR025381">
    <property type="entry name" value="DUF4296"/>
</dbReference>
<feature type="region of interest" description="Disordered" evidence="1">
    <location>
        <begin position="174"/>
        <end position="193"/>
    </location>
</feature>
<dbReference type="STRING" id="477680.SAMN05421788_10152"/>
<dbReference type="PROSITE" id="PS51257">
    <property type="entry name" value="PROKAR_LIPOPROTEIN"/>
    <property type="match status" value="1"/>
</dbReference>
<evidence type="ECO:0000313" key="5">
    <source>
        <dbReference type="Proteomes" id="UP000186917"/>
    </source>
</evidence>
<dbReference type="OrthoDB" id="672534at2"/>
<gene>
    <name evidence="4" type="ORF">SAMN05421788_10152</name>
</gene>
<dbReference type="KEGG" id="fln:FLA_4636"/>
<accession>A0A173MM98</accession>
<organism evidence="4 5">
    <name type="scientific">Filimonas lacunae</name>
    <dbReference type="NCBI Taxonomy" id="477680"/>
    <lineage>
        <taxon>Bacteria</taxon>
        <taxon>Pseudomonadati</taxon>
        <taxon>Bacteroidota</taxon>
        <taxon>Chitinophagia</taxon>
        <taxon>Chitinophagales</taxon>
        <taxon>Chitinophagaceae</taxon>
        <taxon>Filimonas</taxon>
    </lineage>
</organism>
<evidence type="ECO:0000256" key="2">
    <source>
        <dbReference type="SAM" id="SignalP"/>
    </source>
</evidence>